<dbReference type="RefSeq" id="WP_208555092.1">
    <property type="nucleotide sequence ID" value="NZ_CP072011.1"/>
</dbReference>
<sequence>MNVIVQGWTVFKAFIALAYCTFACAGSMSTVMPIKVALADQSATSTFFVERRSGYTFALLFAWKSDYPGIKQQRDLWQGGYQRKGISLPIHLRILKDGQVFSDETITTAGVDAGETIELSGQPRSVGVRTIKNYELAPGRYTVEISTVASVDAFSEEECYVQFATYDPKI</sequence>
<dbReference type="Gene3D" id="2.60.120.790">
    <property type="match status" value="1"/>
</dbReference>
<reference evidence="2" key="1">
    <citation type="book" date="2019" name="MICROBIAL BIOTECHNOLOGY" publisher="Unknown Publisher">
        <title>Optimization of recombineering for directed mutagenesis of bacteria Pseudomonas corrugata 3'.</title>
        <authorList>
            <person name="Buinitskaja S.V."/>
            <person name="Pilipenok N."/>
            <person name="Valentovich L.N."/>
        </authorList>
    </citation>
    <scope>NUCLEOTIDE SEQUENCE</scope>
    <source>
        <strain evidence="2">3prime</strain>
    </source>
</reference>
<accession>A0A8B6UQY4</accession>
<dbReference type="InterPro" id="IPR041008">
    <property type="entry name" value="DUF5625"/>
</dbReference>
<evidence type="ECO:0000313" key="2">
    <source>
        <dbReference type="EMBL" id="QTH14311.1"/>
    </source>
</evidence>
<evidence type="ECO:0000259" key="1">
    <source>
        <dbReference type="Pfam" id="PF18539"/>
    </source>
</evidence>
<protein>
    <recommendedName>
        <fullName evidence="1">DUF5625 domain-containing protein</fullName>
    </recommendedName>
</protein>
<dbReference type="AlphaFoldDB" id="A0A8B6UQY4"/>
<dbReference type="Pfam" id="PF18539">
    <property type="entry name" value="DUF5625"/>
    <property type="match status" value="1"/>
</dbReference>
<feature type="domain" description="DUF5625" evidence="1">
    <location>
        <begin position="32"/>
        <end position="163"/>
    </location>
</feature>
<dbReference type="EMBL" id="CP072011">
    <property type="protein sequence ID" value="QTH14311.1"/>
    <property type="molecule type" value="Genomic_DNA"/>
</dbReference>
<name>A0A8B6UQY4_9PSED</name>
<dbReference type="Proteomes" id="UP000663914">
    <property type="component" value="Chromosome"/>
</dbReference>
<gene>
    <name evidence="2" type="ORF">C4C32_27985</name>
</gene>
<evidence type="ECO:0000313" key="3">
    <source>
        <dbReference type="Proteomes" id="UP000663914"/>
    </source>
</evidence>
<reference evidence="2" key="2">
    <citation type="submission" date="2021-03" db="EMBL/GenBank/DDBJ databases">
        <authorList>
            <person name="Valentovich L.N."/>
            <person name="Akhremchuk A.E."/>
            <person name="Miamin V.E."/>
        </authorList>
    </citation>
    <scope>NUCLEOTIDE SEQUENCE</scope>
    <source>
        <strain evidence="2">3prime</strain>
    </source>
</reference>
<proteinExistence type="predicted"/>
<organism evidence="2 3">
    <name type="scientific">Pseudomonas corrugata</name>
    <dbReference type="NCBI Taxonomy" id="47879"/>
    <lineage>
        <taxon>Bacteria</taxon>
        <taxon>Pseudomonadati</taxon>
        <taxon>Pseudomonadota</taxon>
        <taxon>Gammaproteobacteria</taxon>
        <taxon>Pseudomonadales</taxon>
        <taxon>Pseudomonadaceae</taxon>
        <taxon>Pseudomonas</taxon>
    </lineage>
</organism>